<dbReference type="Pfam" id="PF00589">
    <property type="entry name" value="Phage_integrase"/>
    <property type="match status" value="1"/>
</dbReference>
<evidence type="ECO:0000313" key="6">
    <source>
        <dbReference type="EMBL" id="AAM42284.1"/>
    </source>
</evidence>
<keyword evidence="1" id="KW-0229">DNA integration</keyword>
<name>Q8P6F7_XANCP</name>
<sequence>MGRGRKRKFNPAIPSHVDQQALPQGLYWESNRWFMYEPHKEGGRLTKRTVALASARLSELHAIVEAARGGSAQGTLAYLCDHFLGTPPIAASSEFKELAAGTQKDYRQCAAAACSYVLKDGSTLGKMQVARMNIPMIQRLVETLANGRSASASQPLIEPRPSKANHVLRFLRRLFSWGMRFGLCAHNPAKGVRQARELAEHKMPESDAFATILDFARQRGRLKAHSLGSVSPYLHAVMQLAYNLRLRGVEVTELTDAHADEVGIRSNRRKGSRDNITTWNDELREAWQWLVGYRKDAMSARGRPVELKPEKRRLLVNQSGTPLSKGALDSAWQRMMQMAIREKVIREDQRFSLHGLKHRGITDTVGNRADKQDAAGHKSPHMTQRYDHQVPVVSPPKKQ</sequence>
<dbReference type="AlphaFoldDB" id="Q8P6F7"/>
<dbReference type="PANTHER" id="PTHR30349">
    <property type="entry name" value="PHAGE INTEGRASE-RELATED"/>
    <property type="match status" value="1"/>
</dbReference>
<dbReference type="RefSeq" id="WP_011038129.1">
    <property type="nucleotide sequence ID" value="NC_003902.1"/>
</dbReference>
<feature type="region of interest" description="Disordered" evidence="4">
    <location>
        <begin position="362"/>
        <end position="399"/>
    </location>
</feature>
<protein>
    <submittedName>
        <fullName evidence="6">Phage-related integrase</fullName>
    </submittedName>
</protein>
<gene>
    <name evidence="6" type="primary">int</name>
    <name evidence="6" type="ordered locus">XCC3012</name>
</gene>
<dbReference type="SUPFAM" id="SSF56349">
    <property type="entry name" value="DNA breaking-rejoining enzymes"/>
    <property type="match status" value="1"/>
</dbReference>
<dbReference type="GO" id="GO:0048476">
    <property type="term" value="C:Holliday junction resolvase complex"/>
    <property type="evidence" value="ECO:0000318"/>
    <property type="project" value="GO_Central"/>
</dbReference>
<dbReference type="Gene3D" id="1.10.150.130">
    <property type="match status" value="1"/>
</dbReference>
<dbReference type="GO" id="GO:0007059">
    <property type="term" value="P:chromosome segregation"/>
    <property type="evidence" value="ECO:0000318"/>
    <property type="project" value="GO_Central"/>
</dbReference>
<dbReference type="InterPro" id="IPR011010">
    <property type="entry name" value="DNA_brk_join_enz"/>
</dbReference>
<dbReference type="EMBL" id="AE008922">
    <property type="protein sequence ID" value="AAM42284.1"/>
    <property type="molecule type" value="Genomic_DNA"/>
</dbReference>
<reference evidence="6 7" key="1">
    <citation type="journal article" date="2002" name="Nature">
        <title>Comparison of the genomes of two Xanthomonas pathogens with differing host specificities.</title>
        <authorList>
            <person name="da Silva A.C."/>
            <person name="Ferro J.A."/>
            <person name="Reinach F.C."/>
            <person name="Farah C.S."/>
            <person name="Furlan L.R."/>
            <person name="Quaggio R.B."/>
            <person name="Monteiro-Vitorello C.B."/>
            <person name="Van Sluys M.A."/>
            <person name="Almeida N.F."/>
            <person name="Alves L.M."/>
            <person name="do Amaral A.M."/>
            <person name="Bertolini M.C."/>
            <person name="Camargo L.E."/>
            <person name="Camarotte G."/>
            <person name="Cannavan F."/>
            <person name="Cardozo J."/>
            <person name="Chambergo F."/>
            <person name="Ciapina L.P."/>
            <person name="Cicarelli R.M."/>
            <person name="Coutinho L.L."/>
            <person name="Cursino-Santos J.R."/>
            <person name="El-Dorry H."/>
            <person name="Faria J.B."/>
            <person name="Ferreira A.J."/>
            <person name="Ferreira R.C."/>
            <person name="Ferro M.I."/>
            <person name="Formighieri E.F."/>
            <person name="Franco M.C."/>
            <person name="Greggio C.C."/>
            <person name="Gruber A."/>
            <person name="Katsuyama A.M."/>
            <person name="Kishi L.T."/>
            <person name="Leite R.P."/>
            <person name="Lemos E.G."/>
            <person name="Lemos M.V."/>
            <person name="Locali E.C."/>
            <person name="Machado M.A."/>
            <person name="Madeira A.M."/>
            <person name="Martinez-Rossi N.M."/>
            <person name="Martins E.C."/>
            <person name="Meidanis J."/>
            <person name="Menck C.F."/>
            <person name="Miyaki C.Y."/>
            <person name="Moon D.H."/>
            <person name="Moreira L.M."/>
            <person name="Novo M.T."/>
            <person name="Okura V.K."/>
            <person name="Oliveira M.C."/>
            <person name="Oliveira V.R."/>
            <person name="Pereira H.A."/>
            <person name="Rossi A."/>
            <person name="Sena J.A."/>
            <person name="Silva C."/>
            <person name="de Souza R.F."/>
            <person name="Spinola L.A."/>
            <person name="Takita M.A."/>
            <person name="Tamura R.E."/>
            <person name="Teixeira E.C."/>
            <person name="Tezza R.I."/>
            <person name="Trindade dos Santos M."/>
            <person name="Truffi D."/>
            <person name="Tsai S.M."/>
            <person name="White F.F."/>
            <person name="Setubal J.C."/>
            <person name="Kitajima J.P."/>
        </authorList>
    </citation>
    <scope>NUCLEOTIDE SEQUENCE [LARGE SCALE GENOMIC DNA]</scope>
    <source>
        <strain evidence="7">ATCC 33913 / DSM 3586 / NCPPB 528 / LMG 568 / P 25</strain>
    </source>
</reference>
<evidence type="ECO:0000256" key="3">
    <source>
        <dbReference type="ARBA" id="ARBA00023172"/>
    </source>
</evidence>
<feature type="domain" description="Tyr recombinase" evidence="5">
    <location>
        <begin position="230"/>
        <end position="389"/>
    </location>
</feature>
<evidence type="ECO:0000259" key="5">
    <source>
        <dbReference type="Pfam" id="PF00589"/>
    </source>
</evidence>
<dbReference type="GO" id="GO:0009037">
    <property type="term" value="F:tyrosine-based site-specific recombinase activity"/>
    <property type="evidence" value="ECO:0000318"/>
    <property type="project" value="GO_Central"/>
</dbReference>
<evidence type="ECO:0000256" key="2">
    <source>
        <dbReference type="ARBA" id="ARBA00023125"/>
    </source>
</evidence>
<evidence type="ECO:0000256" key="4">
    <source>
        <dbReference type="SAM" id="MobiDB-lite"/>
    </source>
</evidence>
<dbReference type="GO" id="GO:0006310">
    <property type="term" value="P:DNA recombination"/>
    <property type="evidence" value="ECO:0000318"/>
    <property type="project" value="GO_Central"/>
</dbReference>
<dbReference type="InterPro" id="IPR013762">
    <property type="entry name" value="Integrase-like_cat_sf"/>
</dbReference>
<dbReference type="HOGENOM" id="CLU_069353_0_0_6"/>
<dbReference type="GO" id="GO:0071139">
    <property type="term" value="P:resolution of DNA recombination intermediates"/>
    <property type="evidence" value="ECO:0000318"/>
    <property type="project" value="GO_Central"/>
</dbReference>
<dbReference type="InterPro" id="IPR010998">
    <property type="entry name" value="Integrase_recombinase_N"/>
</dbReference>
<keyword evidence="7" id="KW-1185">Reference proteome</keyword>
<dbReference type="OrthoDB" id="6173494at2"/>
<dbReference type="STRING" id="190485.XCC3012"/>
<dbReference type="KEGG" id="xcc:XCC3012"/>
<dbReference type="Proteomes" id="UP000001010">
    <property type="component" value="Chromosome"/>
</dbReference>
<dbReference type="PANTHER" id="PTHR30349:SF90">
    <property type="entry name" value="TYROSINE RECOMBINASE XERD"/>
    <property type="match status" value="1"/>
</dbReference>
<keyword evidence="3" id="KW-0233">DNA recombination</keyword>
<dbReference type="InterPro" id="IPR050090">
    <property type="entry name" value="Tyrosine_recombinase_XerCD"/>
</dbReference>
<accession>Q8P6F7</accession>
<dbReference type="PATRIC" id="fig|190485.4.peg.3214"/>
<evidence type="ECO:0000313" key="7">
    <source>
        <dbReference type="Proteomes" id="UP000001010"/>
    </source>
</evidence>
<organism evidence="6 7">
    <name type="scientific">Xanthomonas campestris pv. campestris (strain ATCC 33913 / DSM 3586 / NCPPB 528 / LMG 568 / P 25)</name>
    <dbReference type="NCBI Taxonomy" id="190485"/>
    <lineage>
        <taxon>Bacteria</taxon>
        <taxon>Pseudomonadati</taxon>
        <taxon>Pseudomonadota</taxon>
        <taxon>Gammaproteobacteria</taxon>
        <taxon>Lysobacterales</taxon>
        <taxon>Lysobacteraceae</taxon>
        <taxon>Xanthomonas</taxon>
    </lineage>
</organism>
<keyword evidence="2" id="KW-0238">DNA-binding</keyword>
<proteinExistence type="predicted"/>
<dbReference type="GO" id="GO:0003677">
    <property type="term" value="F:DNA binding"/>
    <property type="evidence" value="ECO:0000318"/>
    <property type="project" value="GO_Central"/>
</dbReference>
<dbReference type="InterPro" id="IPR002104">
    <property type="entry name" value="Integrase_catalytic"/>
</dbReference>
<evidence type="ECO:0000256" key="1">
    <source>
        <dbReference type="ARBA" id="ARBA00022908"/>
    </source>
</evidence>
<dbReference type="EnsemblBacteria" id="AAM42284">
    <property type="protein sequence ID" value="AAM42284"/>
    <property type="gene ID" value="XCC3012"/>
</dbReference>
<dbReference type="Gene3D" id="1.10.443.10">
    <property type="entry name" value="Intergrase catalytic core"/>
    <property type="match status" value="1"/>
</dbReference>